<gene>
    <name evidence="1" type="ORF">I5677_06600</name>
</gene>
<evidence type="ECO:0000313" key="1">
    <source>
        <dbReference type="EMBL" id="MBH1940552.1"/>
    </source>
</evidence>
<dbReference type="EMBL" id="JAEAGR010000005">
    <property type="protein sequence ID" value="MBH1940552.1"/>
    <property type="molecule type" value="Genomic_DNA"/>
</dbReference>
<dbReference type="RefSeq" id="WP_197660775.1">
    <property type="nucleotide sequence ID" value="NZ_JAEAGR010000005.1"/>
</dbReference>
<proteinExistence type="predicted"/>
<accession>A0A8J7HC13</accession>
<comment type="caution">
    <text evidence="1">The sequence shown here is derived from an EMBL/GenBank/DDBJ whole genome shotgun (WGS) entry which is preliminary data.</text>
</comment>
<dbReference type="Proteomes" id="UP000623269">
    <property type="component" value="Unassembled WGS sequence"/>
</dbReference>
<protein>
    <submittedName>
        <fullName evidence="1">Uncharacterized protein</fullName>
    </submittedName>
</protein>
<reference evidence="1" key="1">
    <citation type="submission" date="2020-12" db="EMBL/GenBank/DDBJ databases">
        <title>M. sibirica DSM 26468T genome.</title>
        <authorList>
            <person name="Thieme N."/>
            <person name="Rettenmaier R."/>
            <person name="Zverlov V."/>
            <person name="Liebl W."/>
        </authorList>
    </citation>
    <scope>NUCLEOTIDE SEQUENCE</scope>
    <source>
        <strain evidence="1">DSM 26468</strain>
    </source>
</reference>
<evidence type="ECO:0000313" key="2">
    <source>
        <dbReference type="Proteomes" id="UP000623269"/>
    </source>
</evidence>
<organism evidence="1 2">
    <name type="scientific">Mobilitalea sibirica</name>
    <dbReference type="NCBI Taxonomy" id="1462919"/>
    <lineage>
        <taxon>Bacteria</taxon>
        <taxon>Bacillati</taxon>
        <taxon>Bacillota</taxon>
        <taxon>Clostridia</taxon>
        <taxon>Lachnospirales</taxon>
        <taxon>Lachnospiraceae</taxon>
        <taxon>Mobilitalea</taxon>
    </lineage>
</organism>
<name>A0A8J7HC13_9FIRM</name>
<keyword evidence="2" id="KW-1185">Reference proteome</keyword>
<sequence>MYQFIEGTGFDEKTATKKQRDTICSFIEKLTPSQKIDANIKYGGYYAS</sequence>
<dbReference type="AlphaFoldDB" id="A0A8J7HC13"/>